<feature type="transmembrane region" description="Helical" evidence="5">
    <location>
        <begin position="39"/>
        <end position="58"/>
    </location>
</feature>
<keyword evidence="2 5" id="KW-0812">Transmembrane</keyword>
<keyword evidence="7" id="KW-1185">Reference proteome</keyword>
<feature type="transmembrane region" description="Helical" evidence="5">
    <location>
        <begin position="7"/>
        <end position="27"/>
    </location>
</feature>
<keyword evidence="3 5" id="KW-1133">Transmembrane helix</keyword>
<evidence type="ECO:0000256" key="2">
    <source>
        <dbReference type="ARBA" id="ARBA00022692"/>
    </source>
</evidence>
<dbReference type="EMBL" id="CP030926">
    <property type="protein sequence ID" value="AXN40628.1"/>
    <property type="molecule type" value="Genomic_DNA"/>
</dbReference>
<evidence type="ECO:0000313" key="7">
    <source>
        <dbReference type="Proteomes" id="UP000260457"/>
    </source>
</evidence>
<name>A0ABM6XQN5_9BACI</name>
<accession>A0ABM6XQN5</accession>
<reference evidence="6 7" key="1">
    <citation type="submission" date="2018-07" db="EMBL/GenBank/DDBJ databases">
        <title>The molecular basis for the intramolecular migration of carboxyl group in the catabolism of para-hydroxybenzoate via gentisate.</title>
        <authorList>
            <person name="Zhao H."/>
            <person name="Xu Y."/>
            <person name="Lin S."/>
            <person name="Spain J.C."/>
            <person name="Zhou N.-Y."/>
        </authorList>
    </citation>
    <scope>NUCLEOTIDE SEQUENCE [LARGE SCALE GENOMIC DNA]</scope>
    <source>
        <strain evidence="6 7">PHB-7a</strain>
    </source>
</reference>
<organism evidence="6 7">
    <name type="scientific">Peribacillus butanolivorans</name>
    <dbReference type="NCBI Taxonomy" id="421767"/>
    <lineage>
        <taxon>Bacteria</taxon>
        <taxon>Bacillati</taxon>
        <taxon>Bacillota</taxon>
        <taxon>Bacilli</taxon>
        <taxon>Bacillales</taxon>
        <taxon>Bacillaceae</taxon>
        <taxon>Peribacillus</taxon>
    </lineage>
</organism>
<protein>
    <submittedName>
        <fullName evidence="6">PTS mannose transporter subunit IID</fullName>
    </submittedName>
</protein>
<comment type="subcellular location">
    <subcellularLocation>
        <location evidence="1">Membrane</location>
    </subcellularLocation>
</comment>
<gene>
    <name evidence="6" type="ORF">DTO10_21065</name>
</gene>
<evidence type="ECO:0000256" key="3">
    <source>
        <dbReference type="ARBA" id="ARBA00022989"/>
    </source>
</evidence>
<evidence type="ECO:0000313" key="6">
    <source>
        <dbReference type="EMBL" id="AXN40628.1"/>
    </source>
</evidence>
<dbReference type="Pfam" id="PF04688">
    <property type="entry name" value="Holin_SPP1"/>
    <property type="match status" value="1"/>
</dbReference>
<dbReference type="InterPro" id="IPR006479">
    <property type="entry name" value="Holin"/>
</dbReference>
<evidence type="ECO:0000256" key="1">
    <source>
        <dbReference type="ARBA" id="ARBA00004370"/>
    </source>
</evidence>
<proteinExistence type="predicted"/>
<sequence length="98" mass="10997">MDKTKQYVAMIGGALGALLLFFQSLGYQVEWFNENTINSFINFLTAAVPLGFALYGVYKNQYLVTKKAQKQEEVLKKNGKKKLPIGWLILLGSVKGFC</sequence>
<dbReference type="RefSeq" id="WP_116821800.1">
    <property type="nucleotide sequence ID" value="NZ_CP030926.1"/>
</dbReference>
<evidence type="ECO:0000256" key="4">
    <source>
        <dbReference type="ARBA" id="ARBA00023136"/>
    </source>
</evidence>
<keyword evidence="4 5" id="KW-0472">Membrane</keyword>
<dbReference type="Proteomes" id="UP000260457">
    <property type="component" value="Chromosome"/>
</dbReference>
<evidence type="ECO:0000256" key="5">
    <source>
        <dbReference type="SAM" id="Phobius"/>
    </source>
</evidence>